<keyword evidence="4 10" id="KW-1133">Transmembrane helix</keyword>
<keyword evidence="3 9" id="KW-0812">Transmembrane</keyword>
<feature type="transmembrane region" description="Helical" evidence="10">
    <location>
        <begin position="218"/>
        <end position="243"/>
    </location>
</feature>
<keyword evidence="2" id="KW-1003">Cell membrane</keyword>
<reference evidence="12 13" key="1">
    <citation type="journal article" date="2021" name="Elife">
        <title>Chloroplast acquisition without the gene transfer in kleptoplastic sea slugs, Plakobranchus ocellatus.</title>
        <authorList>
            <person name="Maeda T."/>
            <person name="Takahashi S."/>
            <person name="Yoshida T."/>
            <person name="Shimamura S."/>
            <person name="Takaki Y."/>
            <person name="Nagai Y."/>
            <person name="Toyoda A."/>
            <person name="Suzuki Y."/>
            <person name="Arimoto A."/>
            <person name="Ishii H."/>
            <person name="Satoh N."/>
            <person name="Nishiyama T."/>
            <person name="Hasebe M."/>
            <person name="Maruyama T."/>
            <person name="Minagawa J."/>
            <person name="Obokata J."/>
            <person name="Shigenobu S."/>
        </authorList>
    </citation>
    <scope>NUCLEOTIDE SEQUENCE [LARGE SCALE GENOMIC DNA]</scope>
</reference>
<dbReference type="Gene3D" id="1.20.1070.10">
    <property type="entry name" value="Rhodopsin 7-helix transmembrane proteins"/>
    <property type="match status" value="1"/>
</dbReference>
<dbReference type="AlphaFoldDB" id="A0AAV4EQJ7"/>
<accession>A0AAV4EQJ7</accession>
<evidence type="ECO:0000256" key="7">
    <source>
        <dbReference type="ARBA" id="ARBA00023170"/>
    </source>
</evidence>
<dbReference type="PRINTS" id="PR00237">
    <property type="entry name" value="GPCRRHODOPSN"/>
</dbReference>
<feature type="transmembrane region" description="Helical" evidence="10">
    <location>
        <begin position="61"/>
        <end position="80"/>
    </location>
</feature>
<dbReference type="CDD" id="cd00637">
    <property type="entry name" value="7tm_classA_rhodopsin-like"/>
    <property type="match status" value="1"/>
</dbReference>
<evidence type="ECO:0000256" key="8">
    <source>
        <dbReference type="ARBA" id="ARBA00023224"/>
    </source>
</evidence>
<feature type="transmembrane region" description="Helical" evidence="10">
    <location>
        <begin position="351"/>
        <end position="371"/>
    </location>
</feature>
<keyword evidence="13" id="KW-1185">Reference proteome</keyword>
<dbReference type="InterPro" id="IPR000276">
    <property type="entry name" value="GPCR_Rhodpsn"/>
</dbReference>
<keyword evidence="8 9" id="KW-0807">Transducer</keyword>
<dbReference type="Pfam" id="PF00001">
    <property type="entry name" value="7tm_1"/>
    <property type="match status" value="1"/>
</dbReference>
<feature type="domain" description="G-protein coupled receptors family 1 profile" evidence="11">
    <location>
        <begin position="72"/>
        <end position="407"/>
    </location>
</feature>
<comment type="subcellular location">
    <subcellularLocation>
        <location evidence="1">Cell membrane</location>
        <topology evidence="1">Multi-pass membrane protein</topology>
    </subcellularLocation>
</comment>
<dbReference type="EMBL" id="BMAT01010914">
    <property type="protein sequence ID" value="GFR63282.1"/>
    <property type="molecule type" value="Genomic_DNA"/>
</dbReference>
<dbReference type="InterPro" id="IPR017452">
    <property type="entry name" value="GPCR_Rhodpsn_7TM"/>
</dbReference>
<dbReference type="PROSITE" id="PS00237">
    <property type="entry name" value="G_PROTEIN_RECEP_F1_1"/>
    <property type="match status" value="1"/>
</dbReference>
<feature type="transmembrane region" description="Helical" evidence="10">
    <location>
        <begin position="133"/>
        <end position="154"/>
    </location>
</feature>
<protein>
    <submittedName>
        <fullName evidence="12">7TM GPCR domain containing protein</fullName>
    </submittedName>
</protein>
<feature type="transmembrane region" description="Helical" evidence="10">
    <location>
        <begin position="391"/>
        <end position="410"/>
    </location>
</feature>
<keyword evidence="7 9" id="KW-0675">Receptor</keyword>
<dbReference type="Proteomes" id="UP000762676">
    <property type="component" value="Unassembled WGS sequence"/>
</dbReference>
<keyword evidence="6 10" id="KW-0472">Membrane</keyword>
<dbReference type="InterPro" id="IPR050569">
    <property type="entry name" value="TAAR"/>
</dbReference>
<dbReference type="GO" id="GO:0004930">
    <property type="term" value="F:G protein-coupled receptor activity"/>
    <property type="evidence" value="ECO:0007669"/>
    <property type="project" value="UniProtKB-KW"/>
</dbReference>
<keyword evidence="5 9" id="KW-0297">G-protein coupled receptor</keyword>
<organism evidence="12 13">
    <name type="scientific">Elysia marginata</name>
    <dbReference type="NCBI Taxonomy" id="1093978"/>
    <lineage>
        <taxon>Eukaryota</taxon>
        <taxon>Metazoa</taxon>
        <taxon>Spiralia</taxon>
        <taxon>Lophotrochozoa</taxon>
        <taxon>Mollusca</taxon>
        <taxon>Gastropoda</taxon>
        <taxon>Heterobranchia</taxon>
        <taxon>Euthyneura</taxon>
        <taxon>Panpulmonata</taxon>
        <taxon>Sacoglossa</taxon>
        <taxon>Placobranchoidea</taxon>
        <taxon>Plakobranchidae</taxon>
        <taxon>Elysia</taxon>
    </lineage>
</organism>
<evidence type="ECO:0000256" key="9">
    <source>
        <dbReference type="RuleBase" id="RU000688"/>
    </source>
</evidence>
<dbReference type="GO" id="GO:0005886">
    <property type="term" value="C:plasma membrane"/>
    <property type="evidence" value="ECO:0007669"/>
    <property type="project" value="UniProtKB-SubCell"/>
</dbReference>
<evidence type="ECO:0000256" key="10">
    <source>
        <dbReference type="SAM" id="Phobius"/>
    </source>
</evidence>
<name>A0AAV4EQJ7_9GAST</name>
<evidence type="ECO:0000256" key="6">
    <source>
        <dbReference type="ARBA" id="ARBA00023136"/>
    </source>
</evidence>
<proteinExistence type="inferred from homology"/>
<evidence type="ECO:0000313" key="12">
    <source>
        <dbReference type="EMBL" id="GFR63282.1"/>
    </source>
</evidence>
<evidence type="ECO:0000256" key="4">
    <source>
        <dbReference type="ARBA" id="ARBA00022989"/>
    </source>
</evidence>
<comment type="caution">
    <text evidence="12">The sequence shown here is derived from an EMBL/GenBank/DDBJ whole genome shotgun (WGS) entry which is preliminary data.</text>
</comment>
<evidence type="ECO:0000259" key="11">
    <source>
        <dbReference type="PROSITE" id="PS50262"/>
    </source>
</evidence>
<feature type="transmembrane region" description="Helical" evidence="10">
    <location>
        <begin position="92"/>
        <end position="113"/>
    </location>
</feature>
<feature type="transmembrane region" description="Helical" evidence="10">
    <location>
        <begin position="175"/>
        <end position="198"/>
    </location>
</feature>
<sequence length="431" mass="48399">MDNSVTSSILNTSSLPSDDLLTLSNGSGNISTFPNLELDKGTTKESCEPDEFYISPTIENVAFFTGVFLICENLLMVYIIGRTRALHTNTNILVASLAFTDIMIGTQCFMMGLTGYIDDLRSLLRRRPTQNRLFHSVLTSLVLVSISHLAVLSVDRYLFVLWPFRYPFRITERRVLIIAVGIWILGLTYMAFSVVVYLDPNYQVNCLVVDAPFAYGDGPLLCVYFMCLVVLIASTSGLSRLALAHTRKREMLEGKDIQSDHGKRKGEIERKQDVYSITSGVVESLTLQTISVILHKAAKETRHINLSDASVMNVHETNPEKVSSLELKERYQHHTQVQRKTNLFKRTKLKILKFVLVILGCYLVCSIPSVLRITIKTILRTDYLSGTVDHVAGLMLVANSGMNFFIMVQLNRDFRAALSQTSSSVKCSCRK</sequence>
<evidence type="ECO:0000256" key="5">
    <source>
        <dbReference type="ARBA" id="ARBA00023040"/>
    </source>
</evidence>
<dbReference type="PANTHER" id="PTHR24249:SF421">
    <property type="entry name" value="G-PROTEIN COUPLED RECEPTORS FAMILY 1 PROFILE DOMAIN-CONTAINING PROTEIN"/>
    <property type="match status" value="1"/>
</dbReference>
<dbReference type="PROSITE" id="PS50262">
    <property type="entry name" value="G_PROTEIN_RECEP_F1_2"/>
    <property type="match status" value="1"/>
</dbReference>
<comment type="similarity">
    <text evidence="9">Belongs to the G-protein coupled receptor 1 family.</text>
</comment>
<dbReference type="SUPFAM" id="SSF81321">
    <property type="entry name" value="Family A G protein-coupled receptor-like"/>
    <property type="match status" value="1"/>
</dbReference>
<evidence type="ECO:0000256" key="3">
    <source>
        <dbReference type="ARBA" id="ARBA00022692"/>
    </source>
</evidence>
<evidence type="ECO:0000256" key="1">
    <source>
        <dbReference type="ARBA" id="ARBA00004651"/>
    </source>
</evidence>
<evidence type="ECO:0000313" key="13">
    <source>
        <dbReference type="Proteomes" id="UP000762676"/>
    </source>
</evidence>
<gene>
    <name evidence="12" type="ORF">ElyMa_005479600</name>
</gene>
<dbReference type="PANTHER" id="PTHR24249">
    <property type="entry name" value="HISTAMINE RECEPTOR-RELATED G-PROTEIN COUPLED RECEPTOR"/>
    <property type="match status" value="1"/>
</dbReference>
<evidence type="ECO:0000256" key="2">
    <source>
        <dbReference type="ARBA" id="ARBA00022475"/>
    </source>
</evidence>